<dbReference type="Pfam" id="PF17853">
    <property type="entry name" value="GGDEF_2"/>
    <property type="match status" value="1"/>
</dbReference>
<reference evidence="7" key="2">
    <citation type="submission" date="2021-09" db="EMBL/GenBank/DDBJ databases">
        <authorList>
            <person name="Gilroy R."/>
        </authorList>
    </citation>
    <scope>NUCLEOTIDE SEQUENCE</scope>
    <source>
        <strain evidence="7">CHK171-7178</strain>
    </source>
</reference>
<dbReference type="GO" id="GO:0000160">
    <property type="term" value="P:phosphorelay signal transduction system"/>
    <property type="evidence" value="ECO:0007669"/>
    <property type="project" value="InterPro"/>
</dbReference>
<dbReference type="PRINTS" id="PR00032">
    <property type="entry name" value="HTHARAC"/>
</dbReference>
<proteinExistence type="predicted"/>
<evidence type="ECO:0000256" key="4">
    <source>
        <dbReference type="PROSITE-ProRule" id="PRU00169"/>
    </source>
</evidence>
<evidence type="ECO:0000259" key="5">
    <source>
        <dbReference type="PROSITE" id="PS01124"/>
    </source>
</evidence>
<dbReference type="AlphaFoldDB" id="A0A921G2Z9"/>
<evidence type="ECO:0000313" key="8">
    <source>
        <dbReference type="Proteomes" id="UP000698173"/>
    </source>
</evidence>
<dbReference type="Gene3D" id="3.40.50.2300">
    <property type="match status" value="1"/>
</dbReference>
<dbReference type="PANTHER" id="PTHR43280">
    <property type="entry name" value="ARAC-FAMILY TRANSCRIPTIONAL REGULATOR"/>
    <property type="match status" value="1"/>
</dbReference>
<keyword evidence="3" id="KW-0804">Transcription</keyword>
<name>A0A921G2Z9_SPOPS</name>
<dbReference type="SUPFAM" id="SSF52172">
    <property type="entry name" value="CheY-like"/>
    <property type="match status" value="1"/>
</dbReference>
<evidence type="ECO:0000256" key="3">
    <source>
        <dbReference type="ARBA" id="ARBA00023163"/>
    </source>
</evidence>
<dbReference type="EMBL" id="DYWT01000288">
    <property type="protein sequence ID" value="HJF33919.1"/>
    <property type="molecule type" value="Genomic_DNA"/>
</dbReference>
<dbReference type="InterPro" id="IPR018062">
    <property type="entry name" value="HTH_AraC-typ_CS"/>
</dbReference>
<dbReference type="SMART" id="SM00342">
    <property type="entry name" value="HTH_ARAC"/>
    <property type="match status" value="1"/>
</dbReference>
<dbReference type="PANTHER" id="PTHR43280:SF2">
    <property type="entry name" value="HTH-TYPE TRANSCRIPTIONAL REGULATOR EXSA"/>
    <property type="match status" value="1"/>
</dbReference>
<keyword evidence="1" id="KW-0805">Transcription regulation</keyword>
<dbReference type="PROSITE" id="PS50110">
    <property type="entry name" value="RESPONSE_REGULATORY"/>
    <property type="match status" value="1"/>
</dbReference>
<comment type="caution">
    <text evidence="7">The sequence shown here is derived from an EMBL/GenBank/DDBJ whole genome shotgun (WGS) entry which is preliminary data.</text>
</comment>
<keyword evidence="2" id="KW-0238">DNA-binding</keyword>
<dbReference type="InterPro" id="IPR041522">
    <property type="entry name" value="CdaR_GGDEF"/>
</dbReference>
<dbReference type="PROSITE" id="PS01124">
    <property type="entry name" value="HTH_ARAC_FAMILY_2"/>
    <property type="match status" value="1"/>
</dbReference>
<evidence type="ECO:0000313" key="7">
    <source>
        <dbReference type="EMBL" id="HJF33919.1"/>
    </source>
</evidence>
<keyword evidence="4" id="KW-0597">Phosphoprotein</keyword>
<feature type="domain" description="Response regulatory" evidence="6">
    <location>
        <begin position="3"/>
        <end position="119"/>
    </location>
</feature>
<dbReference type="GO" id="GO:0003700">
    <property type="term" value="F:DNA-binding transcription factor activity"/>
    <property type="evidence" value="ECO:0007669"/>
    <property type="project" value="InterPro"/>
</dbReference>
<dbReference type="Proteomes" id="UP000698173">
    <property type="component" value="Unassembled WGS sequence"/>
</dbReference>
<dbReference type="SMART" id="SM00448">
    <property type="entry name" value="REC"/>
    <property type="match status" value="1"/>
</dbReference>
<evidence type="ECO:0000259" key="6">
    <source>
        <dbReference type="PROSITE" id="PS50110"/>
    </source>
</evidence>
<evidence type="ECO:0000256" key="1">
    <source>
        <dbReference type="ARBA" id="ARBA00023015"/>
    </source>
</evidence>
<dbReference type="PROSITE" id="PS00041">
    <property type="entry name" value="HTH_ARAC_FAMILY_1"/>
    <property type="match status" value="1"/>
</dbReference>
<dbReference type="Pfam" id="PF12833">
    <property type="entry name" value="HTH_18"/>
    <property type="match status" value="1"/>
</dbReference>
<organism evidence="7 8">
    <name type="scientific">Sporosarcina psychrophila</name>
    <name type="common">Bacillus psychrophilus</name>
    <dbReference type="NCBI Taxonomy" id="1476"/>
    <lineage>
        <taxon>Bacteria</taxon>
        <taxon>Bacillati</taxon>
        <taxon>Bacillota</taxon>
        <taxon>Bacilli</taxon>
        <taxon>Bacillales</taxon>
        <taxon>Caryophanaceae</taxon>
        <taxon>Sporosarcina</taxon>
    </lineage>
</organism>
<gene>
    <name evidence="7" type="ORF">K8V56_19310</name>
</gene>
<dbReference type="InterPro" id="IPR001789">
    <property type="entry name" value="Sig_transdc_resp-reg_receiver"/>
</dbReference>
<reference evidence="7" key="1">
    <citation type="journal article" date="2021" name="PeerJ">
        <title>Extensive microbial diversity within the chicken gut microbiome revealed by metagenomics and culture.</title>
        <authorList>
            <person name="Gilroy R."/>
            <person name="Ravi A."/>
            <person name="Getino M."/>
            <person name="Pursley I."/>
            <person name="Horton D.L."/>
            <person name="Alikhan N.F."/>
            <person name="Baker D."/>
            <person name="Gharbi K."/>
            <person name="Hall N."/>
            <person name="Watson M."/>
            <person name="Adriaenssens E.M."/>
            <person name="Foster-Nyarko E."/>
            <person name="Jarju S."/>
            <person name="Secka A."/>
            <person name="Antonio M."/>
            <person name="Oren A."/>
            <person name="Chaudhuri R.R."/>
            <person name="La Ragione R."/>
            <person name="Hildebrand F."/>
            <person name="Pallen M.J."/>
        </authorList>
    </citation>
    <scope>NUCLEOTIDE SEQUENCE</scope>
    <source>
        <strain evidence="7">CHK171-7178</strain>
    </source>
</reference>
<sequence length="515" mass="59507">MMKLLIVDDEPIEREGMQAILQKAFPDLTIYQGKNGKLAIELANVIQPDLILMDIMMPGMTGLEAIEKIQAEHSSIKFVMVTAFDMFDYAREAIKLGVKDYLLKPSRASEIVDTVGRVLEECRREREAEATSQIQHEKWQQALTLAETDIVTQLLFDHIHEVHIDMLVEMLNIRSTAEKFVLVVLLPKGGEHYYISIKEKVRENGTAWIGALYGRQLPIIMFRDQEKSFRLQAITLAASILSLGKKQMGSGWFIGIGQVYEPLDEIRQSYQEALIATIDTTLAAKSRFYADVPALSLETDNQIIKRQQKEFFDQIRLGNWVSIRSGVLDLIRQHENGGNSLIYTQQRVLELLWVANRVMDEMGMEANAPFFPFQVQDYRQLRTETLLLLERMNAIYDAHYDQVEDDKIHQIKQFIYEHSHKAISLDILAQRVNLSPIYISKMFKEKLGINYIDFLTECRIEKAKKLLNDPERSLKEITFEVGYHEPNYFSKVFKKMCGISPKEYRRTLLSKKAEV</sequence>
<feature type="modified residue" description="4-aspartylphosphate" evidence="4">
    <location>
        <position position="54"/>
    </location>
</feature>
<feature type="domain" description="HTH araC/xylS-type" evidence="5">
    <location>
        <begin position="409"/>
        <end position="507"/>
    </location>
</feature>
<dbReference type="CDD" id="cd17536">
    <property type="entry name" value="REC_YesN-like"/>
    <property type="match status" value="1"/>
</dbReference>
<dbReference type="InterPro" id="IPR020449">
    <property type="entry name" value="Tscrpt_reg_AraC-type_HTH"/>
</dbReference>
<protein>
    <submittedName>
        <fullName evidence="7">Response regulator</fullName>
    </submittedName>
</protein>
<dbReference type="InterPro" id="IPR009057">
    <property type="entry name" value="Homeodomain-like_sf"/>
</dbReference>
<dbReference type="Gene3D" id="1.10.10.60">
    <property type="entry name" value="Homeodomain-like"/>
    <property type="match status" value="2"/>
</dbReference>
<dbReference type="Pfam" id="PF00072">
    <property type="entry name" value="Response_reg"/>
    <property type="match status" value="1"/>
</dbReference>
<evidence type="ECO:0000256" key="2">
    <source>
        <dbReference type="ARBA" id="ARBA00023125"/>
    </source>
</evidence>
<dbReference type="InterPro" id="IPR018060">
    <property type="entry name" value="HTH_AraC"/>
</dbReference>
<accession>A0A921G2Z9</accession>
<dbReference type="SUPFAM" id="SSF46689">
    <property type="entry name" value="Homeodomain-like"/>
    <property type="match status" value="2"/>
</dbReference>
<dbReference type="InterPro" id="IPR011006">
    <property type="entry name" value="CheY-like_superfamily"/>
</dbReference>
<dbReference type="GO" id="GO:0043565">
    <property type="term" value="F:sequence-specific DNA binding"/>
    <property type="evidence" value="ECO:0007669"/>
    <property type="project" value="InterPro"/>
</dbReference>